<protein>
    <recommendedName>
        <fullName evidence="3">DUF4488 domain-containing protein</fullName>
    </recommendedName>
</protein>
<dbReference type="Proteomes" id="UP000199312">
    <property type="component" value="Unassembled WGS sequence"/>
</dbReference>
<dbReference type="EMBL" id="FOZP01000003">
    <property type="protein sequence ID" value="SFS48474.1"/>
    <property type="molecule type" value="Genomic_DNA"/>
</dbReference>
<keyword evidence="2" id="KW-1185">Reference proteome</keyword>
<evidence type="ECO:0000313" key="2">
    <source>
        <dbReference type="Proteomes" id="UP000199312"/>
    </source>
</evidence>
<dbReference type="AlphaFoldDB" id="A0A1I6Q7T1"/>
<proteinExistence type="predicted"/>
<evidence type="ECO:0000313" key="1">
    <source>
        <dbReference type="EMBL" id="SFS48474.1"/>
    </source>
</evidence>
<organism evidence="1 2">
    <name type="scientific">Lutibacter maritimus</name>
    <dbReference type="NCBI Taxonomy" id="593133"/>
    <lineage>
        <taxon>Bacteria</taxon>
        <taxon>Pseudomonadati</taxon>
        <taxon>Bacteroidota</taxon>
        <taxon>Flavobacteriia</taxon>
        <taxon>Flavobacteriales</taxon>
        <taxon>Flavobacteriaceae</taxon>
        <taxon>Lutibacter</taxon>
    </lineage>
</organism>
<reference evidence="2" key="1">
    <citation type="submission" date="2016-10" db="EMBL/GenBank/DDBJ databases">
        <authorList>
            <person name="Varghese N."/>
            <person name="Submissions S."/>
        </authorList>
    </citation>
    <scope>NUCLEOTIDE SEQUENCE [LARGE SCALE GENOMIC DNA]</scope>
    <source>
        <strain evidence="2">DSM 24450</strain>
    </source>
</reference>
<name>A0A1I6Q7T1_9FLAO</name>
<evidence type="ECO:0008006" key="3">
    <source>
        <dbReference type="Google" id="ProtNLM"/>
    </source>
</evidence>
<accession>A0A1I6Q7T1</accession>
<sequence length="140" mass="16096">MKKIILLLITTLMLSSFKTDNISDFSIVGKWKGDDGNETGYFLFDEEGYAYIEVKGLKIGGKDFEIEGKRGSVKYEIDYSKSPMEIDFIFTIFDGNKTKRLLCIAKKIDNDKILFSIGFNGERPTDFTENNEMIFNRIKD</sequence>
<gene>
    <name evidence="1" type="ORF">SAMN04488006_1582</name>
</gene>